<dbReference type="Proteomes" id="UP000610124">
    <property type="component" value="Unassembled WGS sequence"/>
</dbReference>
<sequence length="196" mass="20615">MDSGGRTETVELRFTPTAGDFRAAFAARARGTVAGRAARRTTNLLAGCAAFTGTGAVLTAAANGVVRPPAVVMLVLALLVLGMPWLRGWQARRLAAGKGEFRVLVDAAGMTVTNAVSSTVLGWRELPYHLETPELFVLLGGNERTPTLTVLPKRGTDDSGRLGELIARHSSALPQELPTAFPTAFPKASPKAPRKG</sequence>
<reference evidence="4 5" key="2">
    <citation type="submission" date="2014-07" db="EMBL/GenBank/DDBJ databases">
        <authorList>
            <person name="Zhang J.E."/>
            <person name="Yang H."/>
            <person name="Guo J."/>
            <person name="Deng Z."/>
            <person name="Luo H."/>
            <person name="Luo M."/>
            <person name="Zhao B."/>
        </authorList>
    </citation>
    <scope>NUCLEOTIDE SEQUENCE [LARGE SCALE GENOMIC DNA]</scope>
    <source>
        <strain evidence="4">ATCC 10762</strain>
        <strain evidence="5">ATCC 10762 / DSM 40127 / CCM 3239 / JCM 4008 / LMG 5968 / NBRC 12843 / NCIMB 8234 / A-377</strain>
    </source>
</reference>
<evidence type="ECO:0000313" key="3">
    <source>
        <dbReference type="EMBL" id="GGU88666.1"/>
    </source>
</evidence>
<keyword evidence="2" id="KW-0812">Transmembrane</keyword>
<evidence type="ECO:0000313" key="4">
    <source>
        <dbReference type="EMBL" id="OEV39219.1"/>
    </source>
</evidence>
<reference evidence="3" key="1">
    <citation type="journal article" date="2014" name="Int. J. Syst. Evol. Microbiol.">
        <title>Complete genome sequence of Corynebacterium casei LMG S-19264T (=DSM 44701T), isolated from a smear-ripened cheese.</title>
        <authorList>
            <consortium name="US DOE Joint Genome Institute (JGI-PGF)"/>
            <person name="Walter F."/>
            <person name="Albersmeier A."/>
            <person name="Kalinowski J."/>
            <person name="Ruckert C."/>
        </authorList>
    </citation>
    <scope>NUCLEOTIDE SEQUENCE</scope>
    <source>
        <strain evidence="3">JCM 4434</strain>
    </source>
</reference>
<dbReference type="Proteomes" id="UP000037395">
    <property type="component" value="Unassembled WGS sequence"/>
</dbReference>
<reference evidence="3" key="5">
    <citation type="submission" date="2020-09" db="EMBL/GenBank/DDBJ databases">
        <authorList>
            <person name="Sun Q."/>
            <person name="Ohkuma M."/>
        </authorList>
    </citation>
    <scope>NUCLEOTIDE SEQUENCE</scope>
    <source>
        <strain evidence="3">JCM 4434</strain>
    </source>
</reference>
<feature type="transmembrane region" description="Helical" evidence="2">
    <location>
        <begin position="44"/>
        <end position="62"/>
    </location>
</feature>
<accession>A0A1E7NEU1</accession>
<evidence type="ECO:0000256" key="2">
    <source>
        <dbReference type="SAM" id="Phobius"/>
    </source>
</evidence>
<organism evidence="4 5">
    <name type="scientific">Kitasatospora aureofaciens</name>
    <name type="common">Streptomyces aureofaciens</name>
    <dbReference type="NCBI Taxonomy" id="1894"/>
    <lineage>
        <taxon>Bacteria</taxon>
        <taxon>Bacillati</taxon>
        <taxon>Actinomycetota</taxon>
        <taxon>Actinomycetes</taxon>
        <taxon>Kitasatosporales</taxon>
        <taxon>Streptomycetaceae</taxon>
        <taxon>Kitasatospora</taxon>
    </lineage>
</organism>
<evidence type="ECO:0000313" key="5">
    <source>
        <dbReference type="Proteomes" id="UP000037395"/>
    </source>
</evidence>
<protein>
    <recommendedName>
        <fullName evidence="6">YcxB-like protein domain-containing protein</fullName>
    </recommendedName>
</protein>
<gene>
    <name evidence="3" type="ORF">GCM10010502_46940</name>
    <name evidence="4" type="ORF">HS99_0000365</name>
</gene>
<name>A0A1E7NEU1_KITAU</name>
<reference evidence="4" key="4">
    <citation type="submission" date="2016-08" db="EMBL/GenBank/DDBJ databases">
        <title>Sequencing, Assembly and Comparative Genomics of S. aureofaciens ATCC 10762.</title>
        <authorList>
            <person name="Gradnigo J.S."/>
            <person name="Johnson N."/>
            <person name="Somerville G.A."/>
        </authorList>
    </citation>
    <scope>NUCLEOTIDE SEQUENCE [LARGE SCALE GENOMIC DNA]</scope>
    <source>
        <strain evidence="4">ATCC 10762</strain>
    </source>
</reference>
<feature type="transmembrane region" description="Helical" evidence="2">
    <location>
        <begin position="68"/>
        <end position="86"/>
    </location>
</feature>
<evidence type="ECO:0000256" key="1">
    <source>
        <dbReference type="SAM" id="MobiDB-lite"/>
    </source>
</evidence>
<proteinExistence type="predicted"/>
<accession>A0A8H9HTZ0</accession>
<dbReference type="EMBL" id="JPRF03000001">
    <property type="protein sequence ID" value="OEV39219.1"/>
    <property type="molecule type" value="Genomic_DNA"/>
</dbReference>
<evidence type="ECO:0008006" key="6">
    <source>
        <dbReference type="Google" id="ProtNLM"/>
    </source>
</evidence>
<keyword evidence="2" id="KW-1133">Transmembrane helix</keyword>
<reference evidence="5" key="3">
    <citation type="submission" date="2016-08" db="EMBL/GenBank/DDBJ databases">
        <title>Sequencing, assembly and comparative genomics of S. aureofaciens ATCC 10762.</title>
        <authorList>
            <person name="Gradnigo J.S."/>
            <person name="Johnson N."/>
            <person name="Somerville G.A."/>
        </authorList>
    </citation>
    <scope>NUCLEOTIDE SEQUENCE [LARGE SCALE GENOMIC DNA]</scope>
    <source>
        <strain evidence="5">ATCC 10762 / DSM 40127 / CCM 3239 / JCM 4008 / LMG 5968 / NBRC 12843 / NCIMB 8234 / A-377</strain>
    </source>
</reference>
<dbReference type="EMBL" id="BMUB01000011">
    <property type="protein sequence ID" value="GGU88666.1"/>
    <property type="molecule type" value="Genomic_DNA"/>
</dbReference>
<keyword evidence="5" id="KW-1185">Reference proteome</keyword>
<comment type="caution">
    <text evidence="4">The sequence shown here is derived from an EMBL/GenBank/DDBJ whole genome shotgun (WGS) entry which is preliminary data.</text>
</comment>
<feature type="region of interest" description="Disordered" evidence="1">
    <location>
        <begin position="176"/>
        <end position="196"/>
    </location>
</feature>
<keyword evidence="2" id="KW-0472">Membrane</keyword>
<dbReference type="AlphaFoldDB" id="A0A1E7NEU1"/>